<keyword evidence="1" id="KW-1133">Transmembrane helix</keyword>
<sequence length="214" mass="24805">MPQIFSSRSTLVIKLVILSIVFLFAGAILFWRATMSPMPAIGKPVEQPVPFSHEHHVQDDGIDCRYCHTSVEKSSFAGMPSTEICMTCHSQIFTEAPVLAPVRASFQERKPLRWKRIHDLPDFVYFNHSIHIHKGIGCVSCHGPVNKMPLTWRAKPLTMEWCLGCHREPERFVRPRKYVFDMDWKPREDQRVLGKRLVEKYNIQSKTDCSTCHR</sequence>
<dbReference type="SUPFAM" id="SSF48695">
    <property type="entry name" value="Multiheme cytochromes"/>
    <property type="match status" value="1"/>
</dbReference>
<dbReference type="EMBL" id="CP038033">
    <property type="protein sequence ID" value="QBQ54834.1"/>
    <property type="molecule type" value="Genomic_DNA"/>
</dbReference>
<name>A0A4P7C062_9GAMM</name>
<dbReference type="CDD" id="cd08168">
    <property type="entry name" value="Cytochrom_C3"/>
    <property type="match status" value="1"/>
</dbReference>
<proteinExistence type="predicted"/>
<evidence type="ECO:0000256" key="1">
    <source>
        <dbReference type="SAM" id="Phobius"/>
    </source>
</evidence>
<feature type="domain" description="Cytochrome c7-like" evidence="2">
    <location>
        <begin position="124"/>
        <end position="214"/>
    </location>
</feature>
<keyword evidence="4" id="KW-1185">Reference proteome</keyword>
<dbReference type="Pfam" id="PF14522">
    <property type="entry name" value="Cytochrome_C7"/>
    <property type="match status" value="2"/>
</dbReference>
<evidence type="ECO:0000313" key="3">
    <source>
        <dbReference type="EMBL" id="QBQ54834.1"/>
    </source>
</evidence>
<dbReference type="InterPro" id="IPR029467">
    <property type="entry name" value="Cyt_c7-like"/>
</dbReference>
<reference evidence="3 4" key="1">
    <citation type="submission" date="2019-03" db="EMBL/GenBank/DDBJ databases">
        <title>The genome sequence of Nitrosococcus wardiae strain D1FHST reveals the archetypal metabolic capacity of ammonia-oxidizing Gammaproteobacteria.</title>
        <authorList>
            <person name="Wang L."/>
            <person name="Lim C.K."/>
            <person name="Hanson T.E."/>
            <person name="Dang H."/>
            <person name="Klotz M.G."/>
        </authorList>
    </citation>
    <scope>NUCLEOTIDE SEQUENCE [LARGE SCALE GENOMIC DNA]</scope>
    <source>
        <strain evidence="3 4">D1FHS</strain>
    </source>
</reference>
<gene>
    <name evidence="3" type="ORF">E3U44_10170</name>
</gene>
<feature type="transmembrane region" description="Helical" evidence="1">
    <location>
        <begin position="12"/>
        <end position="31"/>
    </location>
</feature>
<protein>
    <submittedName>
        <fullName evidence="3">Cytochrome C</fullName>
    </submittedName>
</protein>
<dbReference type="OrthoDB" id="9814800at2"/>
<organism evidence="3 4">
    <name type="scientific">Nitrosococcus wardiae</name>
    <dbReference type="NCBI Taxonomy" id="1814290"/>
    <lineage>
        <taxon>Bacteria</taxon>
        <taxon>Pseudomonadati</taxon>
        <taxon>Pseudomonadota</taxon>
        <taxon>Gammaproteobacteria</taxon>
        <taxon>Chromatiales</taxon>
        <taxon>Chromatiaceae</taxon>
        <taxon>Nitrosococcus</taxon>
    </lineage>
</organism>
<keyword evidence="1" id="KW-0472">Membrane</keyword>
<keyword evidence="1" id="KW-0812">Transmembrane</keyword>
<feature type="domain" description="Cytochrome c7-like" evidence="2">
    <location>
        <begin position="50"/>
        <end position="91"/>
    </location>
</feature>
<evidence type="ECO:0000259" key="2">
    <source>
        <dbReference type="Pfam" id="PF14522"/>
    </source>
</evidence>
<evidence type="ECO:0000313" key="4">
    <source>
        <dbReference type="Proteomes" id="UP000294325"/>
    </source>
</evidence>
<accession>A0A4P7C062</accession>
<dbReference type="AlphaFoldDB" id="A0A4P7C062"/>
<dbReference type="PANTHER" id="PTHR39425">
    <property type="entry name" value="LIPOPROTEIN CYTOCHROME C"/>
    <property type="match status" value="1"/>
</dbReference>
<dbReference type="PANTHER" id="PTHR39425:SF1">
    <property type="entry name" value="CYTOCHROME C7-LIKE DOMAIN-CONTAINING PROTEIN"/>
    <property type="match status" value="1"/>
</dbReference>
<dbReference type="KEGG" id="nwr:E3U44_10170"/>
<dbReference type="InterPro" id="IPR036280">
    <property type="entry name" value="Multihaem_cyt_sf"/>
</dbReference>
<dbReference type="Gene3D" id="3.90.10.10">
    <property type="entry name" value="Cytochrome C3"/>
    <property type="match status" value="2"/>
</dbReference>
<dbReference type="Proteomes" id="UP000294325">
    <property type="component" value="Chromosome"/>
</dbReference>